<evidence type="ECO:0000256" key="1">
    <source>
        <dbReference type="SAM" id="Phobius"/>
    </source>
</evidence>
<name>A0A1W9Z230_MYCBA</name>
<dbReference type="RefSeq" id="WP_234807535.1">
    <property type="nucleotide sequence ID" value="NZ_JACKVM010000009.1"/>
</dbReference>
<accession>A0A1W9Z230</accession>
<feature type="transmembrane region" description="Helical" evidence="1">
    <location>
        <begin position="56"/>
        <end position="78"/>
    </location>
</feature>
<keyword evidence="3" id="KW-1185">Reference proteome</keyword>
<gene>
    <name evidence="2" type="ORF">BST17_05155</name>
</gene>
<feature type="transmembrane region" description="Helical" evidence="1">
    <location>
        <begin position="137"/>
        <end position="159"/>
    </location>
</feature>
<dbReference type="EMBL" id="MVHJ01000003">
    <property type="protein sequence ID" value="ORA06345.1"/>
    <property type="molecule type" value="Genomic_DNA"/>
</dbReference>
<dbReference type="AlphaFoldDB" id="A0A1W9Z230"/>
<feature type="transmembrane region" description="Helical" evidence="1">
    <location>
        <begin position="110"/>
        <end position="130"/>
    </location>
</feature>
<organism evidence="2 3">
    <name type="scientific">Mycolicibacterium bacteremicum</name>
    <name type="common">Mycobacterium bacteremicum</name>
    <dbReference type="NCBI Taxonomy" id="564198"/>
    <lineage>
        <taxon>Bacteria</taxon>
        <taxon>Bacillati</taxon>
        <taxon>Actinomycetota</taxon>
        <taxon>Actinomycetes</taxon>
        <taxon>Mycobacteriales</taxon>
        <taxon>Mycobacteriaceae</taxon>
        <taxon>Mycolicibacterium</taxon>
    </lineage>
</organism>
<evidence type="ECO:0000313" key="3">
    <source>
        <dbReference type="Proteomes" id="UP000192366"/>
    </source>
</evidence>
<evidence type="ECO:0008006" key="4">
    <source>
        <dbReference type="Google" id="ProtNLM"/>
    </source>
</evidence>
<reference evidence="2 3" key="1">
    <citation type="submission" date="2017-02" db="EMBL/GenBank/DDBJ databases">
        <title>The new phylogeny of genus Mycobacterium.</title>
        <authorList>
            <person name="Tortoli E."/>
            <person name="Trovato A."/>
            <person name="Cirillo D.M."/>
        </authorList>
    </citation>
    <scope>NUCLEOTIDE SEQUENCE [LARGE SCALE GENOMIC DNA]</scope>
    <source>
        <strain evidence="2 3">DSM 45578</strain>
    </source>
</reference>
<sequence length="200" mass="20558">MSLLAGHRMRSAAALWILGAAGYFAAEVLAAAALPGYGYAGDYISTLGDPTVSPRAAWMNAAFAFQGLCFAAAALLATRESRRRWFSVFAVANGIGNILIAFVHSGQGNTWHVIGAGLAIVGGNAAAIAATGWPEPGWYHIASVLLGVAGMAALLMTVVGAAPVGAWERGSVYPIFAWQVMTAGHLLCRRGHAGSGPSMS</sequence>
<evidence type="ECO:0000313" key="2">
    <source>
        <dbReference type="EMBL" id="ORA06345.1"/>
    </source>
</evidence>
<comment type="caution">
    <text evidence="2">The sequence shown here is derived from an EMBL/GenBank/DDBJ whole genome shotgun (WGS) entry which is preliminary data.</text>
</comment>
<feature type="transmembrane region" description="Helical" evidence="1">
    <location>
        <begin position="85"/>
        <end position="104"/>
    </location>
</feature>
<keyword evidence="1" id="KW-0472">Membrane</keyword>
<dbReference type="Pfam" id="PF06197">
    <property type="entry name" value="DUF998"/>
    <property type="match status" value="1"/>
</dbReference>
<dbReference type="Proteomes" id="UP000192366">
    <property type="component" value="Unassembled WGS sequence"/>
</dbReference>
<dbReference type="STRING" id="564198.BST17_05155"/>
<keyword evidence="1" id="KW-0812">Transmembrane</keyword>
<keyword evidence="1" id="KW-1133">Transmembrane helix</keyword>
<proteinExistence type="predicted"/>
<protein>
    <recommendedName>
        <fullName evidence="4">DUF998 domain-containing protein</fullName>
    </recommendedName>
</protein>
<dbReference type="InterPro" id="IPR009339">
    <property type="entry name" value="DUF998"/>
</dbReference>